<name>A0A2L2T062_9HYPO</name>
<dbReference type="InterPro" id="IPR036864">
    <property type="entry name" value="Zn2-C6_fun-type_DNA-bd_sf"/>
</dbReference>
<keyword evidence="1" id="KW-0479">Metal-binding</keyword>
<dbReference type="EMBL" id="LN649232">
    <property type="protein sequence ID" value="CEI38399.1"/>
    <property type="molecule type" value="Genomic_DNA"/>
</dbReference>
<dbReference type="AlphaFoldDB" id="A0A2L2T062"/>
<dbReference type="PROSITE" id="PS00463">
    <property type="entry name" value="ZN2_CY6_FUNGAL_1"/>
    <property type="match status" value="1"/>
</dbReference>
<dbReference type="InterPro" id="IPR007219">
    <property type="entry name" value="XnlR_reg_dom"/>
</dbReference>
<dbReference type="CDD" id="cd12148">
    <property type="entry name" value="fungal_TF_MHR"/>
    <property type="match status" value="1"/>
</dbReference>
<evidence type="ECO:0000256" key="2">
    <source>
        <dbReference type="ARBA" id="ARBA00023242"/>
    </source>
</evidence>
<dbReference type="Proteomes" id="UP000245910">
    <property type="component" value="Chromosome IIII"/>
</dbReference>
<dbReference type="GO" id="GO:0003677">
    <property type="term" value="F:DNA binding"/>
    <property type="evidence" value="ECO:0007669"/>
    <property type="project" value="InterPro"/>
</dbReference>
<evidence type="ECO:0000313" key="6">
    <source>
        <dbReference type="EMBL" id="CEI38399.1"/>
    </source>
</evidence>
<reference evidence="7" key="1">
    <citation type="submission" date="2014-10" db="EMBL/GenBank/DDBJ databases">
        <authorList>
            <person name="King R."/>
        </authorList>
    </citation>
    <scope>NUCLEOTIDE SEQUENCE [LARGE SCALE GENOMIC DNA]</scope>
    <source>
        <strain evidence="7">A3/5</strain>
    </source>
</reference>
<feature type="transmembrane region" description="Helical" evidence="4">
    <location>
        <begin position="619"/>
        <end position="638"/>
    </location>
</feature>
<keyword evidence="4" id="KW-0812">Transmembrane</keyword>
<evidence type="ECO:0000256" key="3">
    <source>
        <dbReference type="SAM" id="MobiDB-lite"/>
    </source>
</evidence>
<evidence type="ECO:0000256" key="4">
    <source>
        <dbReference type="SAM" id="Phobius"/>
    </source>
</evidence>
<keyword evidence="4" id="KW-1133">Transmembrane helix</keyword>
<proteinExistence type="predicted"/>
<evidence type="ECO:0000259" key="5">
    <source>
        <dbReference type="PROSITE" id="PS50048"/>
    </source>
</evidence>
<feature type="region of interest" description="Disordered" evidence="3">
    <location>
        <begin position="1"/>
        <end position="20"/>
    </location>
</feature>
<dbReference type="GO" id="GO:0006351">
    <property type="term" value="P:DNA-templated transcription"/>
    <property type="evidence" value="ECO:0007669"/>
    <property type="project" value="InterPro"/>
</dbReference>
<keyword evidence="7" id="KW-1185">Reference proteome</keyword>
<dbReference type="SMART" id="SM00906">
    <property type="entry name" value="Fungal_trans"/>
    <property type="match status" value="1"/>
</dbReference>
<dbReference type="GO" id="GO:0008270">
    <property type="term" value="F:zinc ion binding"/>
    <property type="evidence" value="ECO:0007669"/>
    <property type="project" value="InterPro"/>
</dbReference>
<feature type="region of interest" description="Disordered" evidence="3">
    <location>
        <begin position="160"/>
        <end position="196"/>
    </location>
</feature>
<keyword evidence="2" id="KW-0539">Nucleus</keyword>
<feature type="domain" description="Zn(2)-C6 fungal-type" evidence="5">
    <location>
        <begin position="29"/>
        <end position="58"/>
    </location>
</feature>
<organism evidence="6 7">
    <name type="scientific">Fusarium venenatum</name>
    <dbReference type="NCBI Taxonomy" id="56646"/>
    <lineage>
        <taxon>Eukaryota</taxon>
        <taxon>Fungi</taxon>
        <taxon>Dikarya</taxon>
        <taxon>Ascomycota</taxon>
        <taxon>Pezizomycotina</taxon>
        <taxon>Sordariomycetes</taxon>
        <taxon>Hypocreomycetidae</taxon>
        <taxon>Hypocreales</taxon>
        <taxon>Nectriaceae</taxon>
        <taxon>Fusarium</taxon>
    </lineage>
</organism>
<evidence type="ECO:0000313" key="7">
    <source>
        <dbReference type="Proteomes" id="UP000245910"/>
    </source>
</evidence>
<protein>
    <recommendedName>
        <fullName evidence="5">Zn(2)-C6 fungal-type domain-containing protein</fullName>
    </recommendedName>
</protein>
<dbReference type="GO" id="GO:0000981">
    <property type="term" value="F:DNA-binding transcription factor activity, RNA polymerase II-specific"/>
    <property type="evidence" value="ECO:0007669"/>
    <property type="project" value="InterPro"/>
</dbReference>
<dbReference type="PANTHER" id="PTHR46910">
    <property type="entry name" value="TRANSCRIPTION FACTOR PDR1"/>
    <property type="match status" value="1"/>
</dbReference>
<feature type="region of interest" description="Disordered" evidence="3">
    <location>
        <begin position="74"/>
        <end position="135"/>
    </location>
</feature>
<dbReference type="CDD" id="cd00067">
    <property type="entry name" value="GAL4"/>
    <property type="match status" value="1"/>
</dbReference>
<dbReference type="PANTHER" id="PTHR46910:SF13">
    <property type="entry name" value="SPECIFIC TRANSCRIPTION FACTOR, PUTATIVE (AFU_ORTHOLOGUE AFUA_4G06190)-RELATED"/>
    <property type="match status" value="1"/>
</dbReference>
<dbReference type="InterPro" id="IPR001138">
    <property type="entry name" value="Zn2Cys6_DnaBD"/>
</dbReference>
<dbReference type="SUPFAM" id="SSF57701">
    <property type="entry name" value="Zn2/Cys6 DNA-binding domain"/>
    <property type="match status" value="1"/>
</dbReference>
<dbReference type="PROSITE" id="PS50048">
    <property type="entry name" value="ZN2_CY6_FUNGAL_2"/>
    <property type="match status" value="1"/>
</dbReference>
<dbReference type="InterPro" id="IPR050987">
    <property type="entry name" value="AtrR-like"/>
</dbReference>
<keyword evidence="4" id="KW-0472">Membrane</keyword>
<evidence type="ECO:0000256" key="1">
    <source>
        <dbReference type="ARBA" id="ARBA00022723"/>
    </source>
</evidence>
<sequence>MMISRATKRTGNSLPTVSGKRRAPYTAHACVACRRRKGKCDGQKPCDYCENRGRTCLYDEETVSPGIETVTATASVTRAPAQPSAFQRDESNRSLSPPLTPAAANGPPSPAILPNSSGAPDVPSDGCGSDNDNDLTSLVASLRTELQQVKAMVEAQSNGTHSLGSVASPHTLHSPGDHTSLSNRRPHGTQPDTTPSYVSHYFYGPTSPDYSMNLVQITLRQLGYLTSSSHQPMLPSVNGNDAVLPPITHWPSRRHFDRYQLLQFRPWLSLQEAKDAADTYHRVIGELHPFVNIDRVRSQLESCYSSDTNQSLGGESDQPDDDDLIILVLMLAVVAQVSKDTLLATMASVLHSNFMPSANAAITSSTTSIKQVTIALLLVNKPSQLIPYQSMLTYLIKGYYYFSHDLSRLALRLCGIAGRMLMELGFHNSDMLNHILKTDSQRKEASAIMCSVIILDRQWSAMTGLPANFPNAAFSLTPTFIDDMPYAKAMYMLIHISDRFDEPISIAARGNTRIDDDVMELLVFQIQQWQKKCVGDKDLSDMEIWFDEPLNLPPSWLLLLIYRAASIKSLLLRPYFFPTSDIEKSKLYLPQAMELAVRVTGSLHKLDNVTDMYRNQRPYYQHILASICALMFLVVGYIEKHRLTMLPYLTPGYDEQIRECFVRARNLSQKYGDVSTAAKDLGKRIRELCHAMETYGKAQREASDEAIPSTTVAFQSNTTFTGPSATSQGIGLNNEPREEAFVPMTDRTFEAEMNSFGANLGFELPMEGDHGPQDTLPWILRGWPANSHSFLFQ</sequence>
<dbReference type="STRING" id="56646.A0A2L2T062"/>
<accession>A0A2L2T062</accession>
<dbReference type="Gene3D" id="4.10.240.10">
    <property type="entry name" value="Zn(2)-C6 fungal-type DNA-binding domain"/>
    <property type="match status" value="1"/>
</dbReference>
<dbReference type="SMART" id="SM00066">
    <property type="entry name" value="GAL4"/>
    <property type="match status" value="1"/>
</dbReference>
<dbReference type="Pfam" id="PF00172">
    <property type="entry name" value="Zn_clus"/>
    <property type="match status" value="1"/>
</dbReference>